<keyword evidence="6" id="KW-0833">Ubl conjugation pathway</keyword>
<comment type="catalytic activity">
    <reaction evidence="1">
        <text>S-ubiquitinyl-[E2 ubiquitin-conjugating enzyme]-L-cysteine + [acceptor protein]-L-lysine = [E2 ubiquitin-conjugating enzyme]-L-cysteine + N(6)-ubiquitinyl-[acceptor protein]-L-lysine.</text>
        <dbReference type="EC" id="2.3.2.27"/>
    </reaction>
</comment>
<protein>
    <recommendedName>
        <fullName evidence="2">RING-type E3 ubiquitin transferase</fullName>
        <ecNumber evidence="2">2.3.2.27</ecNumber>
    </recommendedName>
</protein>
<gene>
    <name evidence="11" type="ORF">Taro_014234</name>
</gene>
<dbReference type="EMBL" id="NMUH01000587">
    <property type="protein sequence ID" value="MQL81770.1"/>
    <property type="molecule type" value="Genomic_DNA"/>
</dbReference>
<evidence type="ECO:0000256" key="7">
    <source>
        <dbReference type="ARBA" id="ARBA00022833"/>
    </source>
</evidence>
<evidence type="ECO:0000256" key="2">
    <source>
        <dbReference type="ARBA" id="ARBA00012483"/>
    </source>
</evidence>
<dbReference type="InterPro" id="IPR001841">
    <property type="entry name" value="Znf_RING"/>
</dbReference>
<dbReference type="InterPro" id="IPR045191">
    <property type="entry name" value="MBR1/2-like"/>
</dbReference>
<keyword evidence="7" id="KW-0862">Zinc</keyword>
<dbReference type="SMART" id="SM00184">
    <property type="entry name" value="RING"/>
    <property type="match status" value="1"/>
</dbReference>
<dbReference type="OrthoDB" id="8062037at2759"/>
<feature type="compositionally biased region" description="Polar residues" evidence="9">
    <location>
        <begin position="368"/>
        <end position="377"/>
    </location>
</feature>
<evidence type="ECO:0000256" key="9">
    <source>
        <dbReference type="SAM" id="MobiDB-lite"/>
    </source>
</evidence>
<keyword evidence="12" id="KW-1185">Reference proteome</keyword>
<dbReference type="SMR" id="A0A843UIU0"/>
<dbReference type="SUPFAM" id="SSF57850">
    <property type="entry name" value="RING/U-box"/>
    <property type="match status" value="1"/>
</dbReference>
<dbReference type="InterPro" id="IPR013083">
    <property type="entry name" value="Znf_RING/FYVE/PHD"/>
</dbReference>
<dbReference type="EC" id="2.3.2.27" evidence="2"/>
<dbReference type="Proteomes" id="UP000652761">
    <property type="component" value="Unassembled WGS sequence"/>
</dbReference>
<dbReference type="GO" id="GO:0061630">
    <property type="term" value="F:ubiquitin protein ligase activity"/>
    <property type="evidence" value="ECO:0007669"/>
    <property type="project" value="UniProtKB-EC"/>
</dbReference>
<dbReference type="PANTHER" id="PTHR22937:SF174">
    <property type="entry name" value="RING-TYPE E3 UBIQUITIN TRANSFERASE"/>
    <property type="match status" value="1"/>
</dbReference>
<dbReference type="Pfam" id="PF13639">
    <property type="entry name" value="zf-RING_2"/>
    <property type="match status" value="1"/>
</dbReference>
<evidence type="ECO:0000256" key="5">
    <source>
        <dbReference type="ARBA" id="ARBA00022771"/>
    </source>
</evidence>
<dbReference type="AlphaFoldDB" id="A0A843UIU0"/>
<evidence type="ECO:0000313" key="11">
    <source>
        <dbReference type="EMBL" id="MQL81770.1"/>
    </source>
</evidence>
<evidence type="ECO:0000259" key="10">
    <source>
        <dbReference type="PROSITE" id="PS50089"/>
    </source>
</evidence>
<evidence type="ECO:0000256" key="3">
    <source>
        <dbReference type="ARBA" id="ARBA00022679"/>
    </source>
</evidence>
<keyword evidence="5 8" id="KW-0863">Zinc-finger</keyword>
<evidence type="ECO:0000256" key="8">
    <source>
        <dbReference type="PROSITE-ProRule" id="PRU00175"/>
    </source>
</evidence>
<dbReference type="CDD" id="cd16469">
    <property type="entry name" value="RING-H2_RNF24-like"/>
    <property type="match status" value="1"/>
</dbReference>
<name>A0A843UIU0_COLES</name>
<dbReference type="PANTHER" id="PTHR22937">
    <property type="entry name" value="E3 UBIQUITIN-PROTEIN LIGASE RNF165"/>
    <property type="match status" value="1"/>
</dbReference>
<comment type="caution">
    <text evidence="11">The sequence shown here is derived from an EMBL/GenBank/DDBJ whole genome shotgun (WGS) entry which is preliminary data.</text>
</comment>
<organism evidence="11 12">
    <name type="scientific">Colocasia esculenta</name>
    <name type="common">Wild taro</name>
    <name type="synonym">Arum esculentum</name>
    <dbReference type="NCBI Taxonomy" id="4460"/>
    <lineage>
        <taxon>Eukaryota</taxon>
        <taxon>Viridiplantae</taxon>
        <taxon>Streptophyta</taxon>
        <taxon>Embryophyta</taxon>
        <taxon>Tracheophyta</taxon>
        <taxon>Spermatophyta</taxon>
        <taxon>Magnoliopsida</taxon>
        <taxon>Liliopsida</taxon>
        <taxon>Araceae</taxon>
        <taxon>Aroideae</taxon>
        <taxon>Colocasieae</taxon>
        <taxon>Colocasia</taxon>
    </lineage>
</organism>
<dbReference type="PROSITE" id="PS50089">
    <property type="entry name" value="ZF_RING_2"/>
    <property type="match status" value="1"/>
</dbReference>
<dbReference type="Gene3D" id="3.30.40.10">
    <property type="entry name" value="Zinc/RING finger domain, C3HC4 (zinc finger)"/>
    <property type="match status" value="1"/>
</dbReference>
<keyword evidence="4" id="KW-0479">Metal-binding</keyword>
<sequence length="510" mass="56399">MDRDQFQNNFNPEPRLPLENGSFAFPMDSVVVNGVNPLPYFNVSLRSNDHPSSSTEIPHYRSTTSASSSLHQQHISTGSSSSFVPSAYPQQGPCYNHYMIPGDEVRNLNPQVESGRSSIKRKSPSMPTYGDAGNTNWYYNSGSSSDITVCADRGQQKPWLSSHQWYWDQNGSVHNFNSNSLLISGEGPQRNVRSRHIHTPHVDASSSGTHFSSNLPCHFPQVGPGPDVNGHWSHNPVPNVSYGRTPPGASGFCHNNQSFINNSTSLSVESNGSHHNNIIASRHLGAPLPVIPGPSQSMSEGHGNSCQRVGSSHRSMTCYPNLLFTTTSQEVGQSGSGAFSRHSRPLSINGGRAERNGRPRFSYGRYQPYSNESSSHGRWTSEGVLMMDQSTFYDSSNLHDQHREMRLDVDSMSYEELLALEERIGNVNTGVSEDMMPKCLTRTIYCSSEQMQDLDEGSCVICLESYKDKDELGILKCGHDYHADCIKKWLLMKNVCPICKASALEDRAKG</sequence>
<accession>A0A843UIU0</accession>
<keyword evidence="3" id="KW-0808">Transferase</keyword>
<dbReference type="GO" id="GO:0008270">
    <property type="term" value="F:zinc ion binding"/>
    <property type="evidence" value="ECO:0007669"/>
    <property type="project" value="UniProtKB-KW"/>
</dbReference>
<feature type="region of interest" description="Disordered" evidence="9">
    <location>
        <begin position="48"/>
        <end position="84"/>
    </location>
</feature>
<evidence type="ECO:0000313" key="12">
    <source>
        <dbReference type="Proteomes" id="UP000652761"/>
    </source>
</evidence>
<feature type="domain" description="RING-type" evidence="10">
    <location>
        <begin position="459"/>
        <end position="500"/>
    </location>
</feature>
<feature type="region of interest" description="Disordered" evidence="9">
    <location>
        <begin position="331"/>
        <end position="377"/>
    </location>
</feature>
<evidence type="ECO:0000256" key="6">
    <source>
        <dbReference type="ARBA" id="ARBA00022786"/>
    </source>
</evidence>
<evidence type="ECO:0000256" key="1">
    <source>
        <dbReference type="ARBA" id="ARBA00000900"/>
    </source>
</evidence>
<evidence type="ECO:0000256" key="4">
    <source>
        <dbReference type="ARBA" id="ARBA00022723"/>
    </source>
</evidence>
<proteinExistence type="predicted"/>
<reference evidence="11" key="1">
    <citation type="submission" date="2017-07" db="EMBL/GenBank/DDBJ databases">
        <title>Taro Niue Genome Assembly and Annotation.</title>
        <authorList>
            <person name="Atibalentja N."/>
            <person name="Keating K."/>
            <person name="Fields C.J."/>
        </authorList>
    </citation>
    <scope>NUCLEOTIDE SEQUENCE</scope>
    <source>
        <strain evidence="11">Niue_2</strain>
        <tissue evidence="11">Leaf</tissue>
    </source>
</reference>